<feature type="binding site" evidence="10">
    <location>
        <position position="383"/>
    </location>
    <ligand>
        <name>UDP-alpha-D-glucose</name>
        <dbReference type="ChEBI" id="CHEBI:58885"/>
    </ligand>
</feature>
<feature type="binding site" evidence="10">
    <location>
        <position position="212"/>
    </location>
    <ligand>
        <name>UDP-alpha-D-glucose</name>
        <dbReference type="ChEBI" id="CHEBI:58885"/>
    </ligand>
</feature>
<dbReference type="InParanoid" id="A0A1B6QEW6"/>
<organism evidence="13 14">
    <name type="scientific">Sorghum bicolor</name>
    <name type="common">Sorghum</name>
    <name type="synonym">Sorghum vulgare</name>
    <dbReference type="NCBI Taxonomy" id="4558"/>
    <lineage>
        <taxon>Eukaryota</taxon>
        <taxon>Viridiplantae</taxon>
        <taxon>Streptophyta</taxon>
        <taxon>Embryophyta</taxon>
        <taxon>Tracheophyta</taxon>
        <taxon>Spermatophyta</taxon>
        <taxon>Magnoliopsida</taxon>
        <taxon>Liliopsida</taxon>
        <taxon>Poales</taxon>
        <taxon>Poaceae</taxon>
        <taxon>PACMAD clade</taxon>
        <taxon>Panicoideae</taxon>
        <taxon>Andropogonodae</taxon>
        <taxon>Andropogoneae</taxon>
        <taxon>Sorghinae</taxon>
        <taxon>Sorghum</taxon>
    </lineage>
</organism>
<keyword evidence="5 12" id="KW-1133">Transmembrane helix</keyword>
<keyword evidence="7 12" id="KW-0472">Membrane</keyword>
<dbReference type="EMBL" id="CM000761">
    <property type="protein sequence ID" value="KXG36450.1"/>
    <property type="molecule type" value="Genomic_DNA"/>
</dbReference>
<dbReference type="Gramene" id="KXG36450">
    <property type="protein sequence ID" value="KXG36450"/>
    <property type="gene ID" value="SORBI_3002G334300"/>
</dbReference>
<dbReference type="GO" id="GO:0009833">
    <property type="term" value="P:plant-type primary cell wall biogenesis"/>
    <property type="evidence" value="ECO:0000318"/>
    <property type="project" value="GO_Central"/>
</dbReference>
<feature type="transmembrane region" description="Helical" evidence="12">
    <location>
        <begin position="814"/>
        <end position="835"/>
    </location>
</feature>
<feature type="transmembrane region" description="Helical" evidence="12">
    <location>
        <begin position="78"/>
        <end position="99"/>
    </location>
</feature>
<feature type="binding site" evidence="10">
    <location>
        <position position="183"/>
    </location>
    <ligand>
        <name>UDP-alpha-D-glucose</name>
        <dbReference type="ChEBI" id="CHEBI:58885"/>
    </ligand>
</feature>
<feature type="transmembrane region" description="Helical" evidence="12">
    <location>
        <begin position="688"/>
        <end position="711"/>
    </location>
</feature>
<dbReference type="GO" id="GO:0005886">
    <property type="term" value="C:plasma membrane"/>
    <property type="evidence" value="ECO:0000318"/>
    <property type="project" value="GO_Central"/>
</dbReference>
<evidence type="ECO:0000256" key="2">
    <source>
        <dbReference type="ARBA" id="ARBA00022676"/>
    </source>
</evidence>
<name>A0A1B6QEW6_SORBI</name>
<dbReference type="PANTHER" id="PTHR13301">
    <property type="entry name" value="X-BOX TRANSCRIPTION FACTOR-RELATED"/>
    <property type="match status" value="1"/>
</dbReference>
<protein>
    <submittedName>
        <fullName evidence="13">Uncharacterized protein</fullName>
    </submittedName>
</protein>
<evidence type="ECO:0000256" key="5">
    <source>
        <dbReference type="ARBA" id="ARBA00022989"/>
    </source>
</evidence>
<feature type="transmembrane region" description="Helical" evidence="12">
    <location>
        <begin position="111"/>
        <end position="130"/>
    </location>
</feature>
<evidence type="ECO:0000256" key="8">
    <source>
        <dbReference type="ARBA" id="ARBA00023316"/>
    </source>
</evidence>
<dbReference type="Pfam" id="PF03552">
    <property type="entry name" value="Cellulose_synt"/>
    <property type="match status" value="2"/>
</dbReference>
<dbReference type="FunCoup" id="A0A1B6QEW6">
    <property type="interactions" value="8"/>
</dbReference>
<keyword evidence="8" id="KW-0961">Cell wall biogenesis/degradation</keyword>
<reference evidence="14" key="2">
    <citation type="journal article" date="2018" name="Plant J.">
        <title>The Sorghum bicolor reference genome: improved assembly, gene annotations, a transcriptome atlas, and signatures of genome organization.</title>
        <authorList>
            <person name="McCormick R.F."/>
            <person name="Truong S.K."/>
            <person name="Sreedasyam A."/>
            <person name="Jenkins J."/>
            <person name="Shu S."/>
            <person name="Sims D."/>
            <person name="Kennedy M."/>
            <person name="Amirebrahimi M."/>
            <person name="Weers B.D."/>
            <person name="McKinley B."/>
            <person name="Mattison A."/>
            <person name="Morishige D.T."/>
            <person name="Grimwood J."/>
            <person name="Schmutz J."/>
            <person name="Mullet J.E."/>
        </authorList>
    </citation>
    <scope>NUCLEOTIDE SEQUENCE [LARGE SCALE GENOMIC DNA]</scope>
    <source>
        <strain evidence="14">cv. BTx623</strain>
    </source>
</reference>
<feature type="active site" evidence="9">
    <location>
        <position position="578"/>
    </location>
</feature>
<feature type="transmembrane region" description="Helical" evidence="12">
    <location>
        <begin position="723"/>
        <end position="741"/>
    </location>
</feature>
<evidence type="ECO:0000256" key="4">
    <source>
        <dbReference type="ARBA" id="ARBA00022692"/>
    </source>
</evidence>
<keyword evidence="6" id="KW-0333">Golgi apparatus</keyword>
<feature type="binding site" evidence="11">
    <location>
        <position position="384"/>
    </location>
    <ligand>
        <name>Mn(2+)</name>
        <dbReference type="ChEBI" id="CHEBI:29035"/>
    </ligand>
</feature>
<keyword evidence="2" id="KW-0328">Glycosyltransferase</keyword>
<dbReference type="GO" id="GO:0016760">
    <property type="term" value="F:cellulose synthase (UDP-forming) activity"/>
    <property type="evidence" value="ECO:0007669"/>
    <property type="project" value="InterPro"/>
</dbReference>
<evidence type="ECO:0000256" key="11">
    <source>
        <dbReference type="PIRSR" id="PIRSR605150-3"/>
    </source>
</evidence>
<keyword evidence="4 12" id="KW-0812">Transmembrane</keyword>
<dbReference type="FunFam" id="3.90.550.10:FF:000027">
    <property type="entry name" value="Cellulose synthase-like protein D4"/>
    <property type="match status" value="1"/>
</dbReference>
<keyword evidence="14" id="KW-1185">Reference proteome</keyword>
<evidence type="ECO:0000256" key="9">
    <source>
        <dbReference type="PIRSR" id="PIRSR605150-1"/>
    </source>
</evidence>
<accession>A0A1B6QEW6</accession>
<feature type="active site" evidence="9">
    <location>
        <position position="212"/>
    </location>
</feature>
<dbReference type="OMA" id="AMMEVSG"/>
<gene>
    <name evidence="13" type="ORF">SORBI_3002G334300</name>
</gene>
<dbReference type="GO" id="GO:0071555">
    <property type="term" value="P:cell wall organization"/>
    <property type="evidence" value="ECO:0007669"/>
    <property type="project" value="UniProtKB-KW"/>
</dbReference>
<dbReference type="GO" id="GO:0030244">
    <property type="term" value="P:cellulose biosynthetic process"/>
    <property type="evidence" value="ECO:0007669"/>
    <property type="project" value="InterPro"/>
</dbReference>
<feature type="transmembrane region" description="Helical" evidence="12">
    <location>
        <begin position="782"/>
        <end position="802"/>
    </location>
</feature>
<dbReference type="InterPro" id="IPR005150">
    <property type="entry name" value="Cellulose_synth"/>
</dbReference>
<evidence type="ECO:0000256" key="6">
    <source>
        <dbReference type="ARBA" id="ARBA00023034"/>
    </source>
</evidence>
<dbReference type="SUPFAM" id="SSF53448">
    <property type="entry name" value="Nucleotide-diphospho-sugar transferases"/>
    <property type="match status" value="1"/>
</dbReference>
<proteinExistence type="predicted"/>
<evidence type="ECO:0000256" key="7">
    <source>
        <dbReference type="ARBA" id="ARBA00023136"/>
    </source>
</evidence>
<feature type="binding site" evidence="11">
    <location>
        <position position="408"/>
    </location>
    <ligand>
        <name>Mn(2+)</name>
        <dbReference type="ChEBI" id="CHEBI:29035"/>
    </ligand>
</feature>
<keyword evidence="3" id="KW-0808">Transferase</keyword>
<dbReference type="InterPro" id="IPR029044">
    <property type="entry name" value="Nucleotide-diphossugar_trans"/>
</dbReference>
<dbReference type="eggNOG" id="ENOG502QU14">
    <property type="taxonomic scope" value="Eukaryota"/>
</dbReference>
<evidence type="ECO:0000256" key="1">
    <source>
        <dbReference type="ARBA" id="ARBA00004653"/>
    </source>
</evidence>
<dbReference type="GO" id="GO:0000139">
    <property type="term" value="C:Golgi membrane"/>
    <property type="evidence" value="ECO:0007669"/>
    <property type="project" value="UniProtKB-SubCell"/>
</dbReference>
<comment type="subcellular location">
    <subcellularLocation>
        <location evidence="1">Golgi apparatus membrane</location>
        <topology evidence="1">Multi-pass membrane protein</topology>
    </subcellularLocation>
</comment>
<evidence type="ECO:0000256" key="10">
    <source>
        <dbReference type="PIRSR" id="PIRSR605150-2"/>
    </source>
</evidence>
<evidence type="ECO:0000256" key="3">
    <source>
        <dbReference type="ARBA" id="ARBA00022679"/>
    </source>
</evidence>
<evidence type="ECO:0000313" key="14">
    <source>
        <dbReference type="Proteomes" id="UP000000768"/>
    </source>
</evidence>
<sequence length="879" mass="96881">MEGMLSPAAGNNGGLAKPLLANDNGKAGRAGGISEDKYWVPVDEEEEEEEEVLAAEEDGGKDCRRRPLLYRTFKVKGILLQTYRLLTLARMVVIVQFFIWRFRHRNSDSMVLWWVTVVGDFWFAVSWLLNQASKLNPIRRVPNLALLNQHFDPPTATPSGGGSSCSQLPGVDVFINTVDPVDEPVLCTMNSVLSILATDYPVDRHATYLSDDGGSLVHYEALLETAKFAALWTPFCRKHRVEPRAPESYFAATADGPYAGDAPGEFVGDRRHVRQEYEELKARVDALFTVIPQRSEAKQGGDHATYMADGTHWAGTWIEPAENHKKGHHAAIVQVILNHPGDEPQLGTPASSSSALDFSAVDVRLPMLVYIAREKRPGYDHQKKAGAMNVQLRVSALLSNAPFIINFDCDHYINNSGAFRAAMCFMVDPRHGDDTAFVQFPQRFDDVDPTDRYCNHNRVFFDATSLGLNGIQGPSYVGTGCMFRRVALYGADPPRWQQPGDGASKLLDNNPRRQFGGSMPFITSVTLAAHQERPLTPPASLDDERLVAELADVATCAYEDGTEWGDGVGWVYNIATEDVVTGFRVHRKGWRSMYCAMEPDAFRGTAPINLTERLHQILRWSGGSLDMFFSRNSPLLAGRRLHPMQRAAYTNMTAYPISAAFIFVYDLLPLMWLPGDGEFYIQKPFQTYALYMFVGIAMMEVSGMVEIKWAGLTLLDWCRNEQFYMIGATGVYPAAVLHSLLRLVGLKGIPFKLTSKLVSASGGGVAAGERFAELYQVQWTPLLVPTVLVIAVNVAAIGVAVGRAAAFGWSFAQVAGAASGLLFNVWVLLLLYPFALGIMGRWSKRTYLLFVLLVAMLVIIASAYVAVLAVVAPGSVAAL</sequence>
<dbReference type="STRING" id="4558.A0A1B6QEW6"/>
<dbReference type="SMR" id="A0A1B6QEW6"/>
<dbReference type="Proteomes" id="UP000000768">
    <property type="component" value="Chromosome 2"/>
</dbReference>
<dbReference type="AlphaFoldDB" id="A0A1B6QEW6"/>
<feature type="transmembrane region" description="Helical" evidence="12">
    <location>
        <begin position="648"/>
        <end position="668"/>
    </location>
</feature>
<feature type="transmembrane region" description="Helical" evidence="12">
    <location>
        <begin position="847"/>
        <end position="872"/>
    </location>
</feature>
<reference evidence="13 14" key="1">
    <citation type="journal article" date="2009" name="Nature">
        <title>The Sorghum bicolor genome and the diversification of grasses.</title>
        <authorList>
            <person name="Paterson A.H."/>
            <person name="Bowers J.E."/>
            <person name="Bruggmann R."/>
            <person name="Dubchak I."/>
            <person name="Grimwood J."/>
            <person name="Gundlach H."/>
            <person name="Haberer G."/>
            <person name="Hellsten U."/>
            <person name="Mitros T."/>
            <person name="Poliakov A."/>
            <person name="Schmutz J."/>
            <person name="Spannagl M."/>
            <person name="Tang H."/>
            <person name="Wang X."/>
            <person name="Wicker T."/>
            <person name="Bharti A.K."/>
            <person name="Chapman J."/>
            <person name="Feltus F.A."/>
            <person name="Gowik U."/>
            <person name="Grigoriev I.V."/>
            <person name="Lyons E."/>
            <person name="Maher C.A."/>
            <person name="Martis M."/>
            <person name="Narechania A."/>
            <person name="Otillar R.P."/>
            <person name="Penning B.W."/>
            <person name="Salamov A.A."/>
            <person name="Wang Y."/>
            <person name="Zhang L."/>
            <person name="Carpita N.C."/>
            <person name="Freeling M."/>
            <person name="Gingle A.R."/>
            <person name="Hash C.T."/>
            <person name="Keller B."/>
            <person name="Klein P."/>
            <person name="Kresovich S."/>
            <person name="McCann M.C."/>
            <person name="Ming R."/>
            <person name="Peterson D.G."/>
            <person name="Mehboob-ur-Rahman"/>
            <person name="Ware D."/>
            <person name="Westhoff P."/>
            <person name="Mayer K.F."/>
            <person name="Messing J."/>
            <person name="Rokhsar D.S."/>
        </authorList>
    </citation>
    <scope>NUCLEOTIDE SEQUENCE [LARGE SCALE GENOMIC DNA]</scope>
    <source>
        <strain evidence="14">cv. BTx623</strain>
    </source>
</reference>
<dbReference type="Gene3D" id="3.90.550.10">
    <property type="entry name" value="Spore Coat Polysaccharide Biosynthesis Protein SpsA, Chain A"/>
    <property type="match status" value="1"/>
</dbReference>
<evidence type="ECO:0000313" key="13">
    <source>
        <dbReference type="EMBL" id="KXG36450.1"/>
    </source>
</evidence>
<evidence type="ECO:0000256" key="12">
    <source>
        <dbReference type="SAM" id="Phobius"/>
    </source>
</evidence>